<evidence type="ECO:0000313" key="2">
    <source>
        <dbReference type="Proteomes" id="UP000177006"/>
    </source>
</evidence>
<accession>A0A1F5E8T0</accession>
<dbReference type="Proteomes" id="UP000177006">
    <property type="component" value="Unassembled WGS sequence"/>
</dbReference>
<comment type="caution">
    <text evidence="1">The sequence shown here is derived from an EMBL/GenBank/DDBJ whole genome shotgun (WGS) entry which is preliminary data.</text>
</comment>
<organism evidence="1 2">
    <name type="scientific">Candidatus Beckwithbacteria bacterium RBG_13_42_9</name>
    <dbReference type="NCBI Taxonomy" id="1797457"/>
    <lineage>
        <taxon>Bacteria</taxon>
        <taxon>Candidatus Beckwithiibacteriota</taxon>
    </lineage>
</organism>
<dbReference type="AlphaFoldDB" id="A0A1F5E8T0"/>
<evidence type="ECO:0000313" key="1">
    <source>
        <dbReference type="EMBL" id="OGD63761.1"/>
    </source>
</evidence>
<dbReference type="EMBL" id="MEZK01000005">
    <property type="protein sequence ID" value="OGD63761.1"/>
    <property type="molecule type" value="Genomic_DNA"/>
</dbReference>
<name>A0A1F5E8T0_9BACT</name>
<sequence>MPKEPGPTSEMPALVSEWASYIEQNGASRFIGPVRGSWAINGRPLRECPDFGTENTGTKFLLSRNFIDPKHFWNSQISFTWLNEFARNYDDKLDFLCVGPMIEKGQSMRAGKVISATDRPNETLYSLDIIFYGPSREEQSRGSNLLQAKILLPKTKALQFLAQARQKPALARMILDSLYEGVSSPQIKYATKGVCIIAQAEEKVLSPDHLWDELGKLHKEYYQYPQISLQTSPKTL</sequence>
<proteinExistence type="predicted"/>
<gene>
    <name evidence="1" type="ORF">A2160_03755</name>
</gene>
<protein>
    <submittedName>
        <fullName evidence="1">Uncharacterized protein</fullName>
    </submittedName>
</protein>
<reference evidence="1 2" key="1">
    <citation type="journal article" date="2016" name="Nat. Commun.">
        <title>Thousands of microbial genomes shed light on interconnected biogeochemical processes in an aquifer system.</title>
        <authorList>
            <person name="Anantharaman K."/>
            <person name="Brown C.T."/>
            <person name="Hug L.A."/>
            <person name="Sharon I."/>
            <person name="Castelle C.J."/>
            <person name="Probst A.J."/>
            <person name="Thomas B.C."/>
            <person name="Singh A."/>
            <person name="Wilkins M.J."/>
            <person name="Karaoz U."/>
            <person name="Brodie E.L."/>
            <person name="Williams K.H."/>
            <person name="Hubbard S.S."/>
            <person name="Banfield J.F."/>
        </authorList>
    </citation>
    <scope>NUCLEOTIDE SEQUENCE [LARGE SCALE GENOMIC DNA]</scope>
</reference>